<dbReference type="AlphaFoldDB" id="A0A7W6D0E8"/>
<evidence type="ECO:0000313" key="3">
    <source>
        <dbReference type="EMBL" id="MBB3974395.1"/>
    </source>
</evidence>
<keyword evidence="1" id="KW-1133">Transmembrane helix</keyword>
<keyword evidence="1" id="KW-0812">Transmembrane</keyword>
<sequence length="390" mass="43450">MEPLPDERYLVATDKNGGYHDVMLPFDYPAVTLERGVERRRQIRALFAGIADVSVVVITLGLIEHWYDNELGIYINSRPGPRVEKQYPGRFAFRQLDLEENRALVEASLDIIHEVNPSAHVILTTSPVPLGRTFTDDDVIVANAYSKAVLRVIAQEMAKKRSFVDYFPSYEIVTMSPPEMAWEQDLRHVRDTMVGDVMKKFFASYFVGEDATEAEDVTAAYLKAKTDLDAGRAEAAFSAFKSLESNFAEDRSFWLSYCLSAVEAKKAEDADRISLILMEKNPGAWADILRGRALALGGDYPSALSFIRRARENPRTAIHASGWEMLVGRDMGDAQVELAGALSAADAILSDQATAAKKRWVTKRMVSVLEAAGRKDKLHELKPFLPAEAV</sequence>
<keyword evidence="1" id="KW-0472">Membrane</keyword>
<feature type="domain" description="GSCFA" evidence="2">
    <location>
        <begin position="38"/>
        <end position="201"/>
    </location>
</feature>
<dbReference type="Pfam" id="PF08885">
    <property type="entry name" value="GSCFA"/>
    <property type="match status" value="1"/>
</dbReference>
<name>A0A7W6D0E8_9HYPH</name>
<evidence type="ECO:0000313" key="4">
    <source>
        <dbReference type="Proteomes" id="UP000528964"/>
    </source>
</evidence>
<evidence type="ECO:0000259" key="2">
    <source>
        <dbReference type="Pfam" id="PF08885"/>
    </source>
</evidence>
<accession>A0A7W6D0E8</accession>
<reference evidence="3 4" key="1">
    <citation type="submission" date="2020-08" db="EMBL/GenBank/DDBJ databases">
        <title>Genomic Encyclopedia of Type Strains, Phase IV (KMG-IV): sequencing the most valuable type-strain genomes for metagenomic binning, comparative biology and taxonomic classification.</title>
        <authorList>
            <person name="Goeker M."/>
        </authorList>
    </citation>
    <scope>NUCLEOTIDE SEQUENCE [LARGE SCALE GENOMIC DNA]</scope>
    <source>
        <strain evidence="3 4">DSM 25481</strain>
    </source>
</reference>
<keyword evidence="4" id="KW-1185">Reference proteome</keyword>
<dbReference type="InterPro" id="IPR014982">
    <property type="entry name" value="GSCFA"/>
</dbReference>
<dbReference type="RefSeq" id="WP_343066269.1">
    <property type="nucleotide sequence ID" value="NZ_JACIDR010000006.1"/>
</dbReference>
<dbReference type="SUPFAM" id="SSF48452">
    <property type="entry name" value="TPR-like"/>
    <property type="match status" value="1"/>
</dbReference>
<gene>
    <name evidence="3" type="ORF">GGR24_003076</name>
</gene>
<dbReference type="Proteomes" id="UP000528964">
    <property type="component" value="Unassembled WGS sequence"/>
</dbReference>
<feature type="transmembrane region" description="Helical" evidence="1">
    <location>
        <begin position="45"/>
        <end position="67"/>
    </location>
</feature>
<organism evidence="3 4">
    <name type="scientific">Hansschlegelia beijingensis</name>
    <dbReference type="NCBI Taxonomy" id="1133344"/>
    <lineage>
        <taxon>Bacteria</taxon>
        <taxon>Pseudomonadati</taxon>
        <taxon>Pseudomonadota</taxon>
        <taxon>Alphaproteobacteria</taxon>
        <taxon>Hyphomicrobiales</taxon>
        <taxon>Methylopilaceae</taxon>
        <taxon>Hansschlegelia</taxon>
    </lineage>
</organism>
<comment type="caution">
    <text evidence="3">The sequence shown here is derived from an EMBL/GenBank/DDBJ whole genome shotgun (WGS) entry which is preliminary data.</text>
</comment>
<proteinExistence type="predicted"/>
<evidence type="ECO:0000256" key="1">
    <source>
        <dbReference type="SAM" id="Phobius"/>
    </source>
</evidence>
<dbReference type="InterPro" id="IPR011990">
    <property type="entry name" value="TPR-like_helical_dom_sf"/>
</dbReference>
<dbReference type="EMBL" id="JACIDR010000006">
    <property type="protein sequence ID" value="MBB3974395.1"/>
    <property type="molecule type" value="Genomic_DNA"/>
</dbReference>
<protein>
    <submittedName>
        <fullName evidence="3">Tetratricopeptide (TPR) repeat protein</fullName>
    </submittedName>
</protein>
<dbReference type="Gene3D" id="1.25.40.10">
    <property type="entry name" value="Tetratricopeptide repeat domain"/>
    <property type="match status" value="1"/>
</dbReference>